<proteinExistence type="predicted"/>
<dbReference type="Proteomes" id="UP000011115">
    <property type="component" value="Unassembled WGS sequence"/>
</dbReference>
<reference evidence="3" key="1">
    <citation type="journal article" date="2011" name="Nature">
        <title>Genome sequence and analysis of the tuber crop potato.</title>
        <authorList>
            <consortium name="The Potato Genome Sequencing Consortium"/>
        </authorList>
    </citation>
    <scope>NUCLEOTIDE SEQUENCE [LARGE SCALE GENOMIC DNA]</scope>
    <source>
        <strain evidence="3">cv. DM1-3 516 R44</strain>
    </source>
</reference>
<dbReference type="InterPro" id="IPR046796">
    <property type="entry name" value="Transposase_32_dom"/>
</dbReference>
<keyword evidence="3" id="KW-1185">Reference proteome</keyword>
<sequence length="269" mass="29824">MKRWLAPLIADETPKWLVEGVPIERKELNIAARFWFSFISSAIMPSKKESILRLAKAACLDCVIEETQINLGTIIASVILMRARQSRTSLPFPVLITELCKRSQVPRDTKEDVEVMPTTSTDIWKIVDEYLKDQAERKKATLGEPTTAAIFRLPLTRASLIQMGQLALSTDRRAASLEASIPGMIKIALTDAITPLSTTIDALVARIAVCEHNQGSTEEVTVLKAAIAELRKDVDNLTATDVSMVFGTVEMPDMLELPQKINRHGDRAK</sequence>
<dbReference type="GO" id="GO:0009579">
    <property type="term" value="C:thylakoid"/>
    <property type="evidence" value="ECO:0000318"/>
    <property type="project" value="GO_Central"/>
</dbReference>
<dbReference type="PaxDb" id="4113-PGSC0003DMT400088241"/>
<dbReference type="GO" id="GO:0009523">
    <property type="term" value="C:photosystem II"/>
    <property type="evidence" value="ECO:0000318"/>
    <property type="project" value="GO_Central"/>
</dbReference>
<evidence type="ECO:0000313" key="2">
    <source>
        <dbReference type="EnsemblPlants" id="PGSC0003DMT400088241"/>
    </source>
</evidence>
<dbReference type="PANTHER" id="PTHR33180">
    <property type="entry name" value="PHOTOSYSTEM II CP43 REACTION CENTER PROTEIN"/>
    <property type="match status" value="1"/>
</dbReference>
<dbReference type="InParanoid" id="M1DFI9"/>
<dbReference type="AlphaFoldDB" id="M1DFI9"/>
<organism evidence="2 3">
    <name type="scientific">Solanum tuberosum</name>
    <name type="common">Potato</name>
    <dbReference type="NCBI Taxonomy" id="4113"/>
    <lineage>
        <taxon>Eukaryota</taxon>
        <taxon>Viridiplantae</taxon>
        <taxon>Streptophyta</taxon>
        <taxon>Embryophyta</taxon>
        <taxon>Tracheophyta</taxon>
        <taxon>Spermatophyta</taxon>
        <taxon>Magnoliopsida</taxon>
        <taxon>eudicotyledons</taxon>
        <taxon>Gunneridae</taxon>
        <taxon>Pentapetalae</taxon>
        <taxon>asterids</taxon>
        <taxon>lamiids</taxon>
        <taxon>Solanales</taxon>
        <taxon>Solanaceae</taxon>
        <taxon>Solanoideae</taxon>
        <taxon>Solaneae</taxon>
        <taxon>Solanum</taxon>
    </lineage>
</organism>
<dbReference type="EnsemblPlants" id="PGSC0003DMT400088241">
    <property type="protein sequence ID" value="PGSC0003DMT400088241"/>
    <property type="gene ID" value="PGSC0003DMG400037812"/>
</dbReference>
<accession>M1DFI9</accession>
<evidence type="ECO:0000259" key="1">
    <source>
        <dbReference type="Pfam" id="PF20167"/>
    </source>
</evidence>
<protein>
    <submittedName>
        <fullName evidence="2">Polyprotein protein</fullName>
    </submittedName>
</protein>
<reference evidence="2" key="2">
    <citation type="submission" date="2015-06" db="UniProtKB">
        <authorList>
            <consortium name="EnsemblPlants"/>
        </authorList>
    </citation>
    <scope>IDENTIFICATION</scope>
    <source>
        <strain evidence="2">DM1-3 516 R44</strain>
    </source>
</reference>
<dbReference type="PANTHER" id="PTHR33180:SF31">
    <property type="entry name" value="POLYPROTEIN PROTEIN"/>
    <property type="match status" value="1"/>
</dbReference>
<name>M1DFI9_SOLTU</name>
<feature type="domain" description="Putative plant transposon protein" evidence="1">
    <location>
        <begin position="5"/>
        <end position="106"/>
    </location>
</feature>
<evidence type="ECO:0000313" key="3">
    <source>
        <dbReference type="Proteomes" id="UP000011115"/>
    </source>
</evidence>
<dbReference type="Pfam" id="PF20167">
    <property type="entry name" value="Transposase_32"/>
    <property type="match status" value="1"/>
</dbReference>
<dbReference type="Gramene" id="PGSC0003DMT400088241">
    <property type="protein sequence ID" value="PGSC0003DMT400088241"/>
    <property type="gene ID" value="PGSC0003DMG400037812"/>
</dbReference>
<dbReference type="HOGENOM" id="CLU_029307_12_0_1"/>